<dbReference type="AlphaFoldDB" id="A0AAU0F5C2"/>
<keyword evidence="2" id="KW-1185">Reference proteome</keyword>
<name>A0AAU0F5C2_9FLAO</name>
<evidence type="ECO:0000313" key="2">
    <source>
        <dbReference type="Proteomes" id="UP001432059"/>
    </source>
</evidence>
<reference evidence="1" key="1">
    <citation type="submission" date="2023-10" db="EMBL/GenBank/DDBJ databases">
        <title>Characterization and whole genome sequencing of a novel strain of Bergeyella porcorum QD2021 isolated from pig.</title>
        <authorList>
            <person name="Liu G."/>
            <person name="Chen C."/>
            <person name="Han X."/>
        </authorList>
    </citation>
    <scope>NUCLEOTIDE SEQUENCE</scope>
    <source>
        <strain evidence="1">QD2021</strain>
    </source>
</reference>
<gene>
    <name evidence="1" type="ORF">BPO_1331</name>
</gene>
<evidence type="ECO:0000313" key="1">
    <source>
        <dbReference type="EMBL" id="WOC51978.1"/>
    </source>
</evidence>
<dbReference type="Proteomes" id="UP001432059">
    <property type="component" value="Chromosome"/>
</dbReference>
<sequence>MLQGISSSASTLRNWQAMWQLKCCLNFELDSYLDTLADFPSSNTTLDTEKGKAFCIKIDVFKKKMWFAYADNPMLGTVLTFRK</sequence>
<proteinExistence type="predicted"/>
<dbReference type="RefSeq" id="WP_412677610.1">
    <property type="nucleotide sequence ID" value="NZ_CP136426.1"/>
</dbReference>
<dbReference type="KEGG" id="bpor:BPO_1331"/>
<dbReference type="EMBL" id="CP136426">
    <property type="protein sequence ID" value="WOC51978.1"/>
    <property type="molecule type" value="Genomic_DNA"/>
</dbReference>
<accession>A0AAU0F5C2</accession>
<organism evidence="1 2">
    <name type="scientific">Bergeyella porcorum</name>
    <dbReference type="NCBI Taxonomy" id="1735111"/>
    <lineage>
        <taxon>Bacteria</taxon>
        <taxon>Pseudomonadati</taxon>
        <taxon>Bacteroidota</taxon>
        <taxon>Flavobacteriia</taxon>
        <taxon>Flavobacteriales</taxon>
        <taxon>Weeksellaceae</taxon>
        <taxon>Bergeyella</taxon>
    </lineage>
</organism>
<protein>
    <submittedName>
        <fullName evidence="1">Uncharacterized protein</fullName>
    </submittedName>
</protein>